<dbReference type="AlphaFoldDB" id="A0A6C0K665"/>
<accession>A0A6C0K665</accession>
<dbReference type="SUPFAM" id="SSF53448">
    <property type="entry name" value="Nucleotide-diphospho-sugar transferases"/>
    <property type="match status" value="1"/>
</dbReference>
<reference evidence="1" key="1">
    <citation type="journal article" date="2020" name="Nature">
        <title>Giant virus diversity and host interactions through global metagenomics.</title>
        <authorList>
            <person name="Schulz F."/>
            <person name="Roux S."/>
            <person name="Paez-Espino D."/>
            <person name="Jungbluth S."/>
            <person name="Walsh D.A."/>
            <person name="Denef V.J."/>
            <person name="McMahon K.D."/>
            <person name="Konstantinidis K.T."/>
            <person name="Eloe-Fadrosh E.A."/>
            <person name="Kyrpides N.C."/>
            <person name="Woyke T."/>
        </authorList>
    </citation>
    <scope>NUCLEOTIDE SEQUENCE</scope>
    <source>
        <strain evidence="1">GVMAG-S-1101171-110</strain>
    </source>
</reference>
<proteinExistence type="predicted"/>
<dbReference type="EMBL" id="MN740798">
    <property type="protein sequence ID" value="QHU12290.1"/>
    <property type="molecule type" value="Genomic_DNA"/>
</dbReference>
<protein>
    <recommendedName>
        <fullName evidence="2">Nucleotidyl transferase domain-containing protein</fullName>
    </recommendedName>
</protein>
<evidence type="ECO:0008006" key="2">
    <source>
        <dbReference type="Google" id="ProtNLM"/>
    </source>
</evidence>
<name>A0A6C0K665_9ZZZZ</name>
<sequence length="220" mass="25478">MDIQGLIPLGGTASRMKNIPKFLLPCKVNYSLLDNVVELFNKHNIHRITAGVSESNNRLLYNYNGLHTIQVNTKTMSETVYKMIDNQSTCKNILIMPDTYFTINNEINDTIHMLDTYDIVVILWKIKDYQIGKVGQCNVINGELIDIKDKTHDCEYPYFWGVISWNSNMNRYIDPTWETIGDLIKISLDNNIKVGHIISDGEYYDCGTYSEYFKMIKEHT</sequence>
<dbReference type="Gene3D" id="3.90.550.10">
    <property type="entry name" value="Spore Coat Polysaccharide Biosynthesis Protein SpsA, Chain A"/>
    <property type="match status" value="1"/>
</dbReference>
<evidence type="ECO:0000313" key="1">
    <source>
        <dbReference type="EMBL" id="QHU12290.1"/>
    </source>
</evidence>
<organism evidence="1">
    <name type="scientific">viral metagenome</name>
    <dbReference type="NCBI Taxonomy" id="1070528"/>
    <lineage>
        <taxon>unclassified sequences</taxon>
        <taxon>metagenomes</taxon>
        <taxon>organismal metagenomes</taxon>
    </lineage>
</organism>
<dbReference type="InterPro" id="IPR029044">
    <property type="entry name" value="Nucleotide-diphossugar_trans"/>
</dbReference>